<dbReference type="Proteomes" id="UP000295182">
    <property type="component" value="Unassembled WGS sequence"/>
</dbReference>
<comment type="caution">
    <text evidence="2">The sequence shown here is derived from an EMBL/GenBank/DDBJ whole genome shotgun (WGS) entry which is preliminary data.</text>
</comment>
<dbReference type="InterPro" id="IPR009057">
    <property type="entry name" value="Homeodomain-like_sf"/>
</dbReference>
<dbReference type="RefSeq" id="WP_119014888.1">
    <property type="nucleotide sequence ID" value="NZ_QXNC01000063.1"/>
</dbReference>
<keyword evidence="1" id="KW-0175">Coiled coil</keyword>
<dbReference type="Gene3D" id="1.10.10.60">
    <property type="entry name" value="Homeodomain-like"/>
    <property type="match status" value="1"/>
</dbReference>
<dbReference type="GO" id="GO:0003677">
    <property type="term" value="F:DNA binding"/>
    <property type="evidence" value="ECO:0007669"/>
    <property type="project" value="InterPro"/>
</dbReference>
<accession>A0A4R2MWU5</accession>
<name>A0A4R2MWU5_9BURK</name>
<dbReference type="GO" id="GO:0004803">
    <property type="term" value="F:transposase activity"/>
    <property type="evidence" value="ECO:0007669"/>
    <property type="project" value="InterPro"/>
</dbReference>
<dbReference type="Pfam" id="PF01527">
    <property type="entry name" value="HTH_Tnp_1"/>
    <property type="match status" value="1"/>
</dbReference>
<protein>
    <submittedName>
        <fullName evidence="2">Transposase</fullName>
    </submittedName>
</protein>
<dbReference type="OrthoDB" id="9810995at2"/>
<evidence type="ECO:0000256" key="1">
    <source>
        <dbReference type="SAM" id="Coils"/>
    </source>
</evidence>
<organism evidence="2 3">
    <name type="scientific">Simplicispira metamorpha</name>
    <dbReference type="NCBI Taxonomy" id="80881"/>
    <lineage>
        <taxon>Bacteria</taxon>
        <taxon>Pseudomonadati</taxon>
        <taxon>Pseudomonadota</taxon>
        <taxon>Betaproteobacteria</taxon>
        <taxon>Burkholderiales</taxon>
        <taxon>Comamonadaceae</taxon>
        <taxon>Simplicispira</taxon>
    </lineage>
</organism>
<dbReference type="InterPro" id="IPR002514">
    <property type="entry name" value="Transposase_8"/>
</dbReference>
<evidence type="ECO:0000313" key="3">
    <source>
        <dbReference type="Proteomes" id="UP000295182"/>
    </source>
</evidence>
<dbReference type="AlphaFoldDB" id="A0A4R2MWU5"/>
<feature type="coiled-coil region" evidence="1">
    <location>
        <begin position="63"/>
        <end position="90"/>
    </location>
</feature>
<gene>
    <name evidence="2" type="ORF">EV674_1524</name>
</gene>
<dbReference type="GO" id="GO:0006313">
    <property type="term" value="P:DNA transposition"/>
    <property type="evidence" value="ECO:0007669"/>
    <property type="project" value="InterPro"/>
</dbReference>
<evidence type="ECO:0000313" key="2">
    <source>
        <dbReference type="EMBL" id="TCP10951.1"/>
    </source>
</evidence>
<sequence>MPRPKPPYAQAFRDQMVELVRSGRTPSALSKEFGCHTTSILSWVRQAGGAGATALPASAAALNAKERQELIELRRKLRQVQMELDILAKATAWFAGNGLTPTPR</sequence>
<proteinExistence type="predicted"/>
<dbReference type="EMBL" id="SLXH01000052">
    <property type="protein sequence ID" value="TCP10951.1"/>
    <property type="molecule type" value="Genomic_DNA"/>
</dbReference>
<reference evidence="2 3" key="1">
    <citation type="submission" date="2019-03" db="EMBL/GenBank/DDBJ databases">
        <title>Genomic Encyclopedia of Type Strains, Phase IV (KMG-IV): sequencing the most valuable type-strain genomes for metagenomic binning, comparative biology and taxonomic classification.</title>
        <authorList>
            <person name="Goeker M."/>
        </authorList>
    </citation>
    <scope>NUCLEOTIDE SEQUENCE [LARGE SCALE GENOMIC DNA]</scope>
    <source>
        <strain evidence="2 3">DSM 1837</strain>
    </source>
</reference>
<keyword evidence="3" id="KW-1185">Reference proteome</keyword>
<dbReference type="SUPFAM" id="SSF46689">
    <property type="entry name" value="Homeodomain-like"/>
    <property type="match status" value="1"/>
</dbReference>